<protein>
    <recommendedName>
        <fullName evidence="4">YufK family protein</fullName>
    </recommendedName>
</protein>
<keyword evidence="1" id="KW-0812">Transmembrane</keyword>
<keyword evidence="1" id="KW-0472">Membrane</keyword>
<feature type="transmembrane region" description="Helical" evidence="1">
    <location>
        <begin position="52"/>
        <end position="74"/>
    </location>
</feature>
<feature type="transmembrane region" description="Helical" evidence="1">
    <location>
        <begin position="94"/>
        <end position="114"/>
    </location>
</feature>
<organism evidence="2 3">
    <name type="scientific">Domibacillus aminovorans</name>
    <dbReference type="NCBI Taxonomy" id="29332"/>
    <lineage>
        <taxon>Bacteria</taxon>
        <taxon>Bacillati</taxon>
        <taxon>Bacillota</taxon>
        <taxon>Bacilli</taxon>
        <taxon>Bacillales</taxon>
        <taxon>Bacillaceae</taxon>
        <taxon>Domibacillus</taxon>
    </lineage>
</organism>
<sequence>MKNTYLTGYMPLLAILLFSLSLAMYGQALVVEVLQKANLYSGMLDFFTKTEMNLVVIGGLMLVFTMLFSTLKLLANTANELALLFFSKDTEGELLKKARFGAVIFFIGGLVSLISFSSAAGILIIFLVTAMAYTVYFVYKLSAHITTPQMIGIIVFEALFWIFFGLLLALIIMKLYNGILASLPL</sequence>
<comment type="caution">
    <text evidence="2">The sequence shown here is derived from an EMBL/GenBank/DDBJ whole genome shotgun (WGS) entry which is preliminary data.</text>
</comment>
<feature type="transmembrane region" description="Helical" evidence="1">
    <location>
        <begin position="120"/>
        <end position="139"/>
    </location>
</feature>
<dbReference type="RefSeq" id="WP_018394255.1">
    <property type="nucleotide sequence ID" value="NZ_LQWZ01000010.1"/>
</dbReference>
<dbReference type="Pfam" id="PF17328">
    <property type="entry name" value="DUF5366"/>
    <property type="match status" value="1"/>
</dbReference>
<name>A0A177KZ63_9BACI</name>
<reference evidence="2 3" key="1">
    <citation type="submission" date="2016-01" db="EMBL/GenBank/DDBJ databases">
        <title>Investigation of taxonomic status of Bacillus aminovorans.</title>
        <authorList>
            <person name="Verma A."/>
            <person name="Pal Y."/>
            <person name="Krishnamurthi S."/>
        </authorList>
    </citation>
    <scope>NUCLEOTIDE SEQUENCE [LARGE SCALE GENOMIC DNA]</scope>
    <source>
        <strain evidence="2 3">DSM 4337</strain>
    </source>
</reference>
<dbReference type="OrthoDB" id="2739240at2"/>
<dbReference type="EMBL" id="LQWZ01000010">
    <property type="protein sequence ID" value="OAH58305.1"/>
    <property type="molecule type" value="Genomic_DNA"/>
</dbReference>
<gene>
    <name evidence="2" type="ORF">AWH48_18175</name>
</gene>
<proteinExistence type="predicted"/>
<evidence type="ECO:0000256" key="1">
    <source>
        <dbReference type="SAM" id="Phobius"/>
    </source>
</evidence>
<evidence type="ECO:0000313" key="3">
    <source>
        <dbReference type="Proteomes" id="UP000077271"/>
    </source>
</evidence>
<keyword evidence="1" id="KW-1133">Transmembrane helix</keyword>
<dbReference type="AlphaFoldDB" id="A0A177KZ63"/>
<dbReference type="InterPro" id="IPR035289">
    <property type="entry name" value="DUF5366"/>
</dbReference>
<feature type="transmembrane region" description="Helical" evidence="1">
    <location>
        <begin position="151"/>
        <end position="176"/>
    </location>
</feature>
<dbReference type="Proteomes" id="UP000077271">
    <property type="component" value="Unassembled WGS sequence"/>
</dbReference>
<evidence type="ECO:0000313" key="2">
    <source>
        <dbReference type="EMBL" id="OAH58305.1"/>
    </source>
</evidence>
<accession>A0A177KZ63</accession>
<evidence type="ECO:0008006" key="4">
    <source>
        <dbReference type="Google" id="ProtNLM"/>
    </source>
</evidence>